<evidence type="ECO:0000256" key="3">
    <source>
        <dbReference type="ARBA" id="ARBA00022806"/>
    </source>
</evidence>
<dbReference type="Pfam" id="PF01396">
    <property type="entry name" value="Zn_ribbon_Top1"/>
    <property type="match status" value="2"/>
</dbReference>
<dbReference type="Pfam" id="PF13361">
    <property type="entry name" value="UvrD_C"/>
    <property type="match status" value="1"/>
</dbReference>
<dbReference type="InterPro" id="IPR013498">
    <property type="entry name" value="Topo_IA_Znf"/>
</dbReference>
<keyword evidence="2 9" id="KW-0378">Hydrolase</keyword>
<organism evidence="11 12">
    <name type="scientific">Candidatus Methylumidiphilus alinenensis</name>
    <dbReference type="NCBI Taxonomy" id="2202197"/>
    <lineage>
        <taxon>Bacteria</taxon>
        <taxon>Pseudomonadati</taxon>
        <taxon>Pseudomonadota</taxon>
        <taxon>Gammaproteobacteria</taxon>
        <taxon>Methylococcales</taxon>
        <taxon>Candidatus Methylumidiphilus</taxon>
    </lineage>
</organism>
<dbReference type="InterPro" id="IPR027417">
    <property type="entry name" value="P-loop_NTPase"/>
</dbReference>
<evidence type="ECO:0000313" key="12">
    <source>
        <dbReference type="Proteomes" id="UP000249396"/>
    </source>
</evidence>
<evidence type="ECO:0000256" key="6">
    <source>
        <dbReference type="ARBA" id="ARBA00034617"/>
    </source>
</evidence>
<dbReference type="GO" id="GO:0003677">
    <property type="term" value="F:DNA binding"/>
    <property type="evidence" value="ECO:0007669"/>
    <property type="project" value="InterPro"/>
</dbReference>
<name>A0A2W4RCC8_9GAMM</name>
<evidence type="ECO:0000256" key="4">
    <source>
        <dbReference type="ARBA" id="ARBA00022840"/>
    </source>
</evidence>
<dbReference type="Pfam" id="PF00580">
    <property type="entry name" value="UvrD-helicase"/>
    <property type="match status" value="1"/>
</dbReference>
<proteinExistence type="predicted"/>
<keyword evidence="3 9" id="KW-0347">Helicase</keyword>
<dbReference type="InterPro" id="IPR000212">
    <property type="entry name" value="DNA_helicase_UvrD/REP"/>
</dbReference>
<dbReference type="Gene3D" id="3.30.65.10">
    <property type="entry name" value="Bacterial Topoisomerase I, domain 1"/>
    <property type="match status" value="2"/>
</dbReference>
<accession>A0A2W4RCC8</accession>
<comment type="catalytic activity">
    <reaction evidence="8">
        <text>ATP + H2O = ADP + phosphate + H(+)</text>
        <dbReference type="Rhea" id="RHEA:13065"/>
        <dbReference type="ChEBI" id="CHEBI:15377"/>
        <dbReference type="ChEBI" id="CHEBI:15378"/>
        <dbReference type="ChEBI" id="CHEBI:30616"/>
        <dbReference type="ChEBI" id="CHEBI:43474"/>
        <dbReference type="ChEBI" id="CHEBI:456216"/>
        <dbReference type="EC" id="5.6.2.4"/>
    </reaction>
</comment>
<comment type="catalytic activity">
    <reaction evidence="6">
        <text>Couples ATP hydrolysis with the unwinding of duplex DNA by translocating in the 3'-5' direction.</text>
        <dbReference type="EC" id="5.6.2.4"/>
    </reaction>
</comment>
<evidence type="ECO:0000313" key="11">
    <source>
        <dbReference type="EMBL" id="PZN79579.1"/>
    </source>
</evidence>
<protein>
    <recommendedName>
        <fullName evidence="7">DNA 3'-5' helicase</fullName>
        <ecNumber evidence="7">5.6.2.4</ecNumber>
    </recommendedName>
</protein>
<evidence type="ECO:0000256" key="2">
    <source>
        <dbReference type="ARBA" id="ARBA00022801"/>
    </source>
</evidence>
<evidence type="ECO:0000256" key="9">
    <source>
        <dbReference type="PROSITE-ProRule" id="PRU00560"/>
    </source>
</evidence>
<dbReference type="InterPro" id="IPR014017">
    <property type="entry name" value="DNA_helicase_UvrD-like_C"/>
</dbReference>
<evidence type="ECO:0000256" key="5">
    <source>
        <dbReference type="ARBA" id="ARBA00023235"/>
    </source>
</evidence>
<keyword evidence="5" id="KW-0413">Isomerase</keyword>
<dbReference type="PANTHER" id="PTHR11070:SF63">
    <property type="entry name" value="DNA HELICASE IV"/>
    <property type="match status" value="1"/>
</dbReference>
<keyword evidence="4 9" id="KW-0067">ATP-binding</keyword>
<dbReference type="FunFam" id="3.40.50.300:FF:000975">
    <property type="entry name" value="DNA helicase"/>
    <property type="match status" value="1"/>
</dbReference>
<reference evidence="11 12" key="1">
    <citation type="journal article" date="2018" name="Aquat. Microb. Ecol.">
        <title>Gammaproteobacterial methanotrophs dominate.</title>
        <authorList>
            <person name="Rissanen A.J."/>
            <person name="Saarenheimo J."/>
            <person name="Tiirola M."/>
            <person name="Peura S."/>
            <person name="Aalto S.L."/>
            <person name="Karvinen A."/>
            <person name="Nykanen H."/>
        </authorList>
    </citation>
    <scope>NUCLEOTIDE SEQUENCE [LARGE SCALE GENOMIC DNA]</scope>
    <source>
        <strain evidence="11">AMbin10</strain>
    </source>
</reference>
<dbReference type="EC" id="5.6.2.4" evidence="7"/>
<dbReference type="InterPro" id="IPR014016">
    <property type="entry name" value="UvrD-like_ATP-bd"/>
</dbReference>
<sequence length="616" mass="69709">MRINELRTLKNEVVKSFEECVIANFLNANSVAYIYEQSYKVDTAGPDYRQYKPDFYLPEYDVYLEHFALDKSGKPPSHFDQQKYLSGIDWKRDLHKLHETKLIETYSFQKREGLLESRLAEALKANGVEMIPRSSQELLDELLASSQVNEFAILLSDFLTLFKESDYSLSELNKKAQSDIDSSRLCLLLSLFTPILDAYQTELSVSGQIDFADMIRKASDYVEAGAFQSPYIQILVDEFQDINKSRARLLKALYQQRIDSGLFAVGDDWQSIYRFTGSDIAYTRDFSSYFGATATTSLEQTFRFNNMIGKVSSEFVLKNPAQITKSIGSKVYVDQPALSMIRAVRDEDGLRMALDAIVSRRCNNSKEGSNVLVLGRYNFTIKEWLQSVAKRRLKSQCPSLTIEFMTVHSVKGKEADFVVILGLGQGKNGFPSEKPTDPIVEWLLPTQESYPLAEERRLFYVALTRARHRVYLVYNPTETSSFVQELLDTDSAYPICKDEIAEGLMCVDIPHVVCPECVRGALLPKSGPYGAFVGCSCFPYCKHMEKPCPQCGGLMKSNGRFRICVNPVCGASIPICLNCGGVMVERSGPYGKFWGCTNYKRSGEYVCTYTIPIERH</sequence>
<gene>
    <name evidence="11" type="ORF">DM484_11175</name>
</gene>
<keyword evidence="1 9" id="KW-0547">Nucleotide-binding</keyword>
<evidence type="ECO:0000259" key="10">
    <source>
        <dbReference type="PROSITE" id="PS51198"/>
    </source>
</evidence>
<dbReference type="GO" id="GO:0003916">
    <property type="term" value="F:DNA topoisomerase activity"/>
    <property type="evidence" value="ECO:0007669"/>
    <property type="project" value="InterPro"/>
</dbReference>
<evidence type="ECO:0000256" key="8">
    <source>
        <dbReference type="ARBA" id="ARBA00048988"/>
    </source>
</evidence>
<dbReference type="GO" id="GO:0006265">
    <property type="term" value="P:DNA topological change"/>
    <property type="evidence" value="ECO:0007669"/>
    <property type="project" value="InterPro"/>
</dbReference>
<comment type="caution">
    <text evidence="11">The sequence shown here is derived from an EMBL/GenBank/DDBJ whole genome shotgun (WGS) entry which is preliminary data.</text>
</comment>
<dbReference type="GO" id="GO:0016887">
    <property type="term" value="F:ATP hydrolysis activity"/>
    <property type="evidence" value="ECO:0007669"/>
    <property type="project" value="RHEA"/>
</dbReference>
<dbReference type="GO" id="GO:0005524">
    <property type="term" value="F:ATP binding"/>
    <property type="evidence" value="ECO:0007669"/>
    <property type="project" value="UniProtKB-UniRule"/>
</dbReference>
<evidence type="ECO:0000256" key="1">
    <source>
        <dbReference type="ARBA" id="ARBA00022741"/>
    </source>
</evidence>
<dbReference type="Proteomes" id="UP000249396">
    <property type="component" value="Unassembled WGS sequence"/>
</dbReference>
<dbReference type="EMBL" id="QJPH01000295">
    <property type="protein sequence ID" value="PZN79579.1"/>
    <property type="molecule type" value="Genomic_DNA"/>
</dbReference>
<dbReference type="PANTHER" id="PTHR11070">
    <property type="entry name" value="UVRD / RECB / PCRA DNA HELICASE FAMILY MEMBER"/>
    <property type="match status" value="1"/>
</dbReference>
<dbReference type="GO" id="GO:0005829">
    <property type="term" value="C:cytosol"/>
    <property type="evidence" value="ECO:0007669"/>
    <property type="project" value="TreeGrafter"/>
</dbReference>
<dbReference type="Gene3D" id="3.40.50.300">
    <property type="entry name" value="P-loop containing nucleotide triphosphate hydrolases"/>
    <property type="match status" value="2"/>
</dbReference>
<feature type="domain" description="UvrD-like helicase ATP-binding" evidence="10">
    <location>
        <begin position="1"/>
        <end position="305"/>
    </location>
</feature>
<dbReference type="GO" id="GO:0005694">
    <property type="term" value="C:chromosome"/>
    <property type="evidence" value="ECO:0007669"/>
    <property type="project" value="InterPro"/>
</dbReference>
<dbReference type="GO" id="GO:0043138">
    <property type="term" value="F:3'-5' DNA helicase activity"/>
    <property type="evidence" value="ECO:0007669"/>
    <property type="project" value="UniProtKB-EC"/>
</dbReference>
<dbReference type="AlphaFoldDB" id="A0A2W4RCC8"/>
<dbReference type="GO" id="GO:0000725">
    <property type="term" value="P:recombinational repair"/>
    <property type="evidence" value="ECO:0007669"/>
    <property type="project" value="TreeGrafter"/>
</dbReference>
<dbReference type="SUPFAM" id="SSF52540">
    <property type="entry name" value="P-loop containing nucleoside triphosphate hydrolases"/>
    <property type="match status" value="1"/>
</dbReference>
<evidence type="ECO:0000256" key="7">
    <source>
        <dbReference type="ARBA" id="ARBA00034808"/>
    </source>
</evidence>
<comment type="caution">
    <text evidence="9">Lacks conserved residue(s) required for the propagation of feature annotation.</text>
</comment>
<dbReference type="PROSITE" id="PS51198">
    <property type="entry name" value="UVRD_HELICASE_ATP_BIND"/>
    <property type="match status" value="1"/>
</dbReference>